<dbReference type="AlphaFoldDB" id="A0AAE0T5Z6"/>
<accession>A0AAE0T5Z6</accession>
<reference evidence="1" key="2">
    <citation type="journal article" date="2021" name="Genome Biol. Evol.">
        <title>Developing a high-quality reference genome for a parasitic bivalve with doubly uniparental inheritance (Bivalvia: Unionida).</title>
        <authorList>
            <person name="Smith C.H."/>
        </authorList>
    </citation>
    <scope>NUCLEOTIDE SEQUENCE</scope>
    <source>
        <strain evidence="1">CHS0354</strain>
        <tissue evidence="1">Mantle</tissue>
    </source>
</reference>
<dbReference type="EMBL" id="JAEAOA010000727">
    <property type="protein sequence ID" value="KAK3604387.1"/>
    <property type="molecule type" value="Genomic_DNA"/>
</dbReference>
<organism evidence="1 2">
    <name type="scientific">Potamilus streckersoni</name>
    <dbReference type="NCBI Taxonomy" id="2493646"/>
    <lineage>
        <taxon>Eukaryota</taxon>
        <taxon>Metazoa</taxon>
        <taxon>Spiralia</taxon>
        <taxon>Lophotrochozoa</taxon>
        <taxon>Mollusca</taxon>
        <taxon>Bivalvia</taxon>
        <taxon>Autobranchia</taxon>
        <taxon>Heteroconchia</taxon>
        <taxon>Palaeoheterodonta</taxon>
        <taxon>Unionida</taxon>
        <taxon>Unionoidea</taxon>
        <taxon>Unionidae</taxon>
        <taxon>Ambleminae</taxon>
        <taxon>Lampsilini</taxon>
        <taxon>Potamilus</taxon>
    </lineage>
</organism>
<evidence type="ECO:0000313" key="1">
    <source>
        <dbReference type="EMBL" id="KAK3604387.1"/>
    </source>
</evidence>
<comment type="caution">
    <text evidence="1">The sequence shown here is derived from an EMBL/GenBank/DDBJ whole genome shotgun (WGS) entry which is preliminary data.</text>
</comment>
<reference evidence="1" key="3">
    <citation type="submission" date="2023-05" db="EMBL/GenBank/DDBJ databases">
        <authorList>
            <person name="Smith C.H."/>
        </authorList>
    </citation>
    <scope>NUCLEOTIDE SEQUENCE</scope>
    <source>
        <strain evidence="1">CHS0354</strain>
        <tissue evidence="1">Mantle</tissue>
    </source>
</reference>
<evidence type="ECO:0000313" key="2">
    <source>
        <dbReference type="Proteomes" id="UP001195483"/>
    </source>
</evidence>
<gene>
    <name evidence="1" type="ORF">CHS0354_011874</name>
</gene>
<sequence>MSTPWETSYSPLQVSPIIHNQYQPYHPNPMSVFSPPPHISLIAPPHIGLKTPNQCKPSHSQPVVSLSIPQPMSAFQSLPMSTPFSYTASSQTRNLTKSLTHLSEIVSVCLELG</sequence>
<protein>
    <submittedName>
        <fullName evidence="1">Uncharacterized protein</fullName>
    </submittedName>
</protein>
<dbReference type="Proteomes" id="UP001195483">
    <property type="component" value="Unassembled WGS sequence"/>
</dbReference>
<reference evidence="1" key="1">
    <citation type="journal article" date="2021" name="Genome Biol. Evol.">
        <title>A High-Quality Reference Genome for a Parasitic Bivalve with Doubly Uniparental Inheritance (Bivalvia: Unionida).</title>
        <authorList>
            <person name="Smith C.H."/>
        </authorList>
    </citation>
    <scope>NUCLEOTIDE SEQUENCE</scope>
    <source>
        <strain evidence="1">CHS0354</strain>
    </source>
</reference>
<name>A0AAE0T5Z6_9BIVA</name>
<keyword evidence="2" id="KW-1185">Reference proteome</keyword>
<proteinExistence type="predicted"/>